<organism evidence="3 4">
    <name type="scientific">Xylanimonas oleitrophica</name>
    <dbReference type="NCBI Taxonomy" id="2607479"/>
    <lineage>
        <taxon>Bacteria</taxon>
        <taxon>Bacillati</taxon>
        <taxon>Actinomycetota</taxon>
        <taxon>Actinomycetes</taxon>
        <taxon>Micrococcales</taxon>
        <taxon>Promicromonosporaceae</taxon>
        <taxon>Xylanimonas</taxon>
    </lineage>
</organism>
<proteinExistence type="predicted"/>
<gene>
    <name evidence="3" type="ORF">DNL40_02350</name>
</gene>
<accession>A0A2W5YJ81</accession>
<comment type="caution">
    <text evidence="3">The sequence shown here is derived from an EMBL/GenBank/DDBJ whole genome shotgun (WGS) entry which is preliminary data.</text>
</comment>
<evidence type="ECO:0000256" key="2">
    <source>
        <dbReference type="SAM" id="MobiDB-lite"/>
    </source>
</evidence>
<dbReference type="AlphaFoldDB" id="A0A2W5YJ81"/>
<dbReference type="RefSeq" id="WP_111249595.1">
    <property type="nucleotide sequence ID" value="NZ_QKWH01000001.1"/>
</dbReference>
<evidence type="ECO:0008006" key="5">
    <source>
        <dbReference type="Google" id="ProtNLM"/>
    </source>
</evidence>
<evidence type="ECO:0000256" key="1">
    <source>
        <dbReference type="SAM" id="Coils"/>
    </source>
</evidence>
<feature type="compositionally biased region" description="Low complexity" evidence="2">
    <location>
        <begin position="265"/>
        <end position="295"/>
    </location>
</feature>
<evidence type="ECO:0000313" key="3">
    <source>
        <dbReference type="EMBL" id="PZR55231.1"/>
    </source>
</evidence>
<dbReference type="Proteomes" id="UP000248783">
    <property type="component" value="Unassembled WGS sequence"/>
</dbReference>
<keyword evidence="4" id="KW-1185">Reference proteome</keyword>
<keyword evidence="1" id="KW-0175">Coiled coil</keyword>
<protein>
    <recommendedName>
        <fullName evidence="5">Capsid maturation protease</fullName>
    </recommendedName>
</protein>
<reference evidence="3 4" key="1">
    <citation type="submission" date="2018-06" db="EMBL/GenBank/DDBJ databases">
        <title>Whole genome sequencing of a novel hydrocarbon degrading bacterial strain, PW21 isolated from oil contaminated produced water sample.</title>
        <authorList>
            <person name="Nagkirti P."/>
            <person name="Shaikh A."/>
            <person name="Gowdaman V."/>
            <person name="Engineer A.E."/>
            <person name="Dagar S."/>
            <person name="Dhakephalkar P.K."/>
        </authorList>
    </citation>
    <scope>NUCLEOTIDE SEQUENCE [LARGE SCALE GENOMIC DNA]</scope>
    <source>
        <strain evidence="3 4">PW21</strain>
    </source>
</reference>
<evidence type="ECO:0000313" key="4">
    <source>
        <dbReference type="Proteomes" id="UP000248783"/>
    </source>
</evidence>
<sequence>MSTTILRESTSLTEATKAVQGAGRFKVRIISAGVGSSGVYPVETIKAAAEANVFAAGTHMYLDHPSESERWDRPERSVKDLAARLVTDAVFVDEDGGALDAEIEVFTPWRAAIAEMKDAIGLSIRASAEVSENDDQGRPVISRIIEAQSVDFVTKAGRGGKVLQLVESARANVRAVERGVAEATANDKREALDRLVGDAYGADDRWVYVRDFDDANVWFSIHGETPGTYQQSYTSADGVPQELTGERIEVRATTVYVPVNEAASTATTQTTDAAPAPVREAAPAAEPNPPAVEAGPRPPHKKEDPMGTIQVDEARYAGLEEKAALVPALEAKVEAAEARAAAAESERDQAVAAAKARDFARKLASEANKDLVPASLDAIVAEATRNPLPLDAEHRLDTEKFGEVVNEARKAHETLLASIAEASGVGSVRGVGATQPVQTSVTEADAHAAALAAFDMSKGA</sequence>
<name>A0A2W5YJ81_9MICO</name>
<feature type="coiled-coil region" evidence="1">
    <location>
        <begin position="319"/>
        <end position="353"/>
    </location>
</feature>
<feature type="region of interest" description="Disordered" evidence="2">
    <location>
        <begin position="265"/>
        <end position="304"/>
    </location>
</feature>
<dbReference type="EMBL" id="QKWH01000001">
    <property type="protein sequence ID" value="PZR55231.1"/>
    <property type="molecule type" value="Genomic_DNA"/>
</dbReference>